<comment type="caution">
    <text evidence="2">The sequence shown here is derived from an EMBL/GenBank/DDBJ whole genome shotgun (WGS) entry which is preliminary data.</text>
</comment>
<keyword evidence="1" id="KW-1133">Transmembrane helix</keyword>
<feature type="transmembrane region" description="Helical" evidence="1">
    <location>
        <begin position="105"/>
        <end position="124"/>
    </location>
</feature>
<organism evidence="2 3">
    <name type="scientific">Streptomyces finlayi</name>
    <dbReference type="NCBI Taxonomy" id="67296"/>
    <lineage>
        <taxon>Bacteria</taxon>
        <taxon>Bacillati</taxon>
        <taxon>Actinomycetota</taxon>
        <taxon>Actinomycetes</taxon>
        <taxon>Kitasatosporales</taxon>
        <taxon>Streptomycetaceae</taxon>
        <taxon>Streptomyces</taxon>
    </lineage>
</organism>
<evidence type="ECO:0000313" key="3">
    <source>
        <dbReference type="Proteomes" id="UP000638353"/>
    </source>
</evidence>
<reference evidence="2" key="1">
    <citation type="journal article" date="2014" name="Int. J. Syst. Evol. Microbiol.">
        <title>Complete genome sequence of Corynebacterium casei LMG S-19264T (=DSM 44701T), isolated from a smear-ripened cheese.</title>
        <authorList>
            <consortium name="US DOE Joint Genome Institute (JGI-PGF)"/>
            <person name="Walter F."/>
            <person name="Albersmeier A."/>
            <person name="Kalinowski J."/>
            <person name="Ruckert C."/>
        </authorList>
    </citation>
    <scope>NUCLEOTIDE SEQUENCE</scope>
    <source>
        <strain evidence="2">JCM 4637</strain>
    </source>
</reference>
<dbReference type="InterPro" id="IPR021214">
    <property type="entry name" value="DUF2568"/>
</dbReference>
<feature type="transmembrane region" description="Helical" evidence="1">
    <location>
        <begin position="51"/>
        <end position="72"/>
    </location>
</feature>
<dbReference type="RefSeq" id="WP_189825306.1">
    <property type="nucleotide sequence ID" value="NZ_BMVC01000010.1"/>
</dbReference>
<protein>
    <recommendedName>
        <fullName evidence="4">DUF2568 domain-containing protein</fullName>
    </recommendedName>
</protein>
<proteinExistence type="predicted"/>
<sequence length="129" mass="12554">MRIAKPGPVSARRWTPLTVANAALALALEAALLAALFFWGLDTGPNTLTGIALGIVSAALAAAIWGAFLAAGGPKFPLPVGPEIALKLGLFAVGAVALADAGRGTLGVILGGLAVVSVAVEYTAGGAPG</sequence>
<evidence type="ECO:0000313" key="2">
    <source>
        <dbReference type="EMBL" id="GHD03304.1"/>
    </source>
</evidence>
<keyword evidence="1" id="KW-0812">Transmembrane</keyword>
<keyword evidence="1" id="KW-0472">Membrane</keyword>
<reference evidence="2" key="2">
    <citation type="submission" date="2020-09" db="EMBL/GenBank/DDBJ databases">
        <authorList>
            <person name="Sun Q."/>
            <person name="Ohkuma M."/>
        </authorList>
    </citation>
    <scope>NUCLEOTIDE SEQUENCE</scope>
    <source>
        <strain evidence="2">JCM 4637</strain>
    </source>
</reference>
<dbReference type="AlphaFoldDB" id="A0A919CBT0"/>
<evidence type="ECO:0008006" key="4">
    <source>
        <dbReference type="Google" id="ProtNLM"/>
    </source>
</evidence>
<gene>
    <name evidence="2" type="ORF">GCM10010334_50890</name>
</gene>
<dbReference type="Proteomes" id="UP000638353">
    <property type="component" value="Unassembled WGS sequence"/>
</dbReference>
<dbReference type="EMBL" id="BMVC01000010">
    <property type="protein sequence ID" value="GHD03304.1"/>
    <property type="molecule type" value="Genomic_DNA"/>
</dbReference>
<name>A0A919CBT0_9ACTN</name>
<feature type="transmembrane region" description="Helical" evidence="1">
    <location>
        <begin position="20"/>
        <end position="39"/>
    </location>
</feature>
<accession>A0A919CBT0</accession>
<feature type="transmembrane region" description="Helical" evidence="1">
    <location>
        <begin position="84"/>
        <end position="99"/>
    </location>
</feature>
<dbReference type="Pfam" id="PF10823">
    <property type="entry name" value="DUF2568"/>
    <property type="match status" value="1"/>
</dbReference>
<evidence type="ECO:0000256" key="1">
    <source>
        <dbReference type="SAM" id="Phobius"/>
    </source>
</evidence>